<accession>A0A9D9BSA2</accession>
<name>A0A9D9BSA2_PROMR</name>
<dbReference type="AlphaFoldDB" id="A0A9D9BSA2"/>
<dbReference type="Proteomes" id="UP000668060">
    <property type="component" value="Unassembled WGS sequence"/>
</dbReference>
<reference evidence="1" key="1">
    <citation type="journal article" date="2021" name="Front. Mar. Sci.">
        <title>Genomes of Diverse Isolates of Prochlorococcus High-Light-Adapted Clade II in the Western Pacific Ocean.</title>
        <authorList>
            <person name="Yan W."/>
            <person name="Feng X."/>
            <person name="Zhang W."/>
            <person name="Nawaz M.Z."/>
            <person name="Luo T."/>
            <person name="Zhang R."/>
            <person name="Jiao N."/>
        </authorList>
    </citation>
    <scope>NUCLEOTIDE SEQUENCE</scope>
    <source>
        <strain evidence="1">CUG1433</strain>
    </source>
</reference>
<sequence>MYKLLCNGFSIVFTFIEDFFLKKNVPKSNLLKNGYDCYFENNSLFEKKIKKYRYIIKKKYQRLFIFSDTTLNEIVEIVFSKNFREYLTLQTGFKYSIDFITSYQNLHISRNDYRRNWYGNNFHFDKPYTKNMLKVMVPIHKIEEKDGPLSLFDKNISRSYGKGLKLFRKRIKLIGKSQDKLIFLPNVCLHKADNPYLRRSAKLIMFQLNPSSEWSVNKKITQRQKYKEPKFPFFSYFFDKRFSIES</sequence>
<proteinExistence type="predicted"/>
<organism evidence="1 2">
    <name type="scientific">Prochlorococcus marinus CUG1433</name>
    <dbReference type="NCBI Taxonomy" id="2774506"/>
    <lineage>
        <taxon>Bacteria</taxon>
        <taxon>Bacillati</taxon>
        <taxon>Cyanobacteriota</taxon>
        <taxon>Cyanophyceae</taxon>
        <taxon>Synechococcales</taxon>
        <taxon>Prochlorococcaceae</taxon>
        <taxon>Prochlorococcus</taxon>
    </lineage>
</organism>
<evidence type="ECO:0000313" key="2">
    <source>
        <dbReference type="Proteomes" id="UP000668060"/>
    </source>
</evidence>
<dbReference type="EMBL" id="JAEPLN010000001">
    <property type="protein sequence ID" value="MBO6971825.1"/>
    <property type="molecule type" value="Genomic_DNA"/>
</dbReference>
<evidence type="ECO:0000313" key="1">
    <source>
        <dbReference type="EMBL" id="MBO6971825.1"/>
    </source>
</evidence>
<gene>
    <name evidence="1" type="ORF">JJ842_07865</name>
</gene>
<protein>
    <submittedName>
        <fullName evidence="1">Uncharacterized protein</fullName>
    </submittedName>
</protein>
<comment type="caution">
    <text evidence="1">The sequence shown here is derived from an EMBL/GenBank/DDBJ whole genome shotgun (WGS) entry which is preliminary data.</text>
</comment>